<dbReference type="InterPro" id="IPR043504">
    <property type="entry name" value="Peptidase_S1_PA_chymotrypsin"/>
</dbReference>
<evidence type="ECO:0000256" key="1">
    <source>
        <dbReference type="ARBA" id="ARBA00022670"/>
    </source>
</evidence>
<name>A0A7R9JAF7_TIMCA</name>
<dbReference type="SUPFAM" id="SSF50494">
    <property type="entry name" value="Trypsin-like serine proteases"/>
    <property type="match status" value="2"/>
</dbReference>
<dbReference type="PANTHER" id="PTHR24276">
    <property type="entry name" value="POLYSERASE-RELATED"/>
    <property type="match status" value="1"/>
</dbReference>
<reference evidence="6" key="1">
    <citation type="submission" date="2020-11" db="EMBL/GenBank/DDBJ databases">
        <authorList>
            <person name="Tran Van P."/>
        </authorList>
    </citation>
    <scope>NUCLEOTIDE SEQUENCE</scope>
</reference>
<dbReference type="PANTHER" id="PTHR24276:SF98">
    <property type="entry name" value="FI18310P1-RELATED"/>
    <property type="match status" value="1"/>
</dbReference>
<keyword evidence="2" id="KW-0378">Hydrolase</keyword>
<dbReference type="EMBL" id="OE183267">
    <property type="protein sequence ID" value="CAD7575501.1"/>
    <property type="molecule type" value="Genomic_DNA"/>
</dbReference>
<dbReference type="Gene3D" id="2.40.10.10">
    <property type="entry name" value="Trypsin-like serine proteases"/>
    <property type="match status" value="1"/>
</dbReference>
<sequence length="339" mass="38789">MRSKAKSCITFKKDDVFVRVGSTKWKQGGKKYDIQEIFPHSKYNRTTMKNDIALIKIKLPWCFNDVFQYILFKRACYEVLRDASVMPVHYECTSFAQSLVDSVRWCFNDVFQYILFKRGCSKVLRDASVMPILYEFTSFKQSPVDSDVLPPVTCLQLYRECKACLSFHELVSSQITSLASTPSADKYQTNMGVGTLCTSAPTIFTQALLRFRGDHKDYIKSDEIYVRVGSTDWNQGGQVYDVDDHFLHPKFKLYGRKDIAIIKEKPPPVHPTEIGTSISPSSAVELKHDKRASQLRHRALGEHGSLYKSSICKRPPRIVGGKNVSIKEFPFMIFDDFVP</sequence>
<keyword evidence="1" id="KW-0645">Protease</keyword>
<evidence type="ECO:0000313" key="6">
    <source>
        <dbReference type="EMBL" id="CAD7575501.1"/>
    </source>
</evidence>
<evidence type="ECO:0000256" key="3">
    <source>
        <dbReference type="ARBA" id="ARBA00022825"/>
    </source>
</evidence>
<dbReference type="InterPro" id="IPR050430">
    <property type="entry name" value="Peptidase_S1"/>
</dbReference>
<feature type="domain" description="Peptidase S1" evidence="5">
    <location>
        <begin position="5"/>
        <end position="76"/>
    </location>
</feature>
<protein>
    <submittedName>
        <fullName evidence="6">(California timema) hypothetical protein</fullName>
    </submittedName>
</protein>
<dbReference type="GO" id="GO:0004252">
    <property type="term" value="F:serine-type endopeptidase activity"/>
    <property type="evidence" value="ECO:0007669"/>
    <property type="project" value="InterPro"/>
</dbReference>
<evidence type="ECO:0000256" key="2">
    <source>
        <dbReference type="ARBA" id="ARBA00022801"/>
    </source>
</evidence>
<proteinExistence type="predicted"/>
<evidence type="ECO:0000259" key="5">
    <source>
        <dbReference type="Pfam" id="PF00089"/>
    </source>
</evidence>
<dbReference type="InterPro" id="IPR009003">
    <property type="entry name" value="Peptidase_S1_PA"/>
</dbReference>
<keyword evidence="4" id="KW-1015">Disulfide bond</keyword>
<dbReference type="GO" id="GO:0006508">
    <property type="term" value="P:proteolysis"/>
    <property type="evidence" value="ECO:0007669"/>
    <property type="project" value="UniProtKB-KW"/>
</dbReference>
<keyword evidence="3" id="KW-0720">Serine protease</keyword>
<evidence type="ECO:0000256" key="4">
    <source>
        <dbReference type="ARBA" id="ARBA00023157"/>
    </source>
</evidence>
<dbReference type="InterPro" id="IPR001254">
    <property type="entry name" value="Trypsin_dom"/>
</dbReference>
<dbReference type="Pfam" id="PF00089">
    <property type="entry name" value="Trypsin"/>
    <property type="match status" value="1"/>
</dbReference>
<organism evidence="6">
    <name type="scientific">Timema californicum</name>
    <name type="common">California timema</name>
    <name type="synonym">Walking stick</name>
    <dbReference type="NCBI Taxonomy" id="61474"/>
    <lineage>
        <taxon>Eukaryota</taxon>
        <taxon>Metazoa</taxon>
        <taxon>Ecdysozoa</taxon>
        <taxon>Arthropoda</taxon>
        <taxon>Hexapoda</taxon>
        <taxon>Insecta</taxon>
        <taxon>Pterygota</taxon>
        <taxon>Neoptera</taxon>
        <taxon>Polyneoptera</taxon>
        <taxon>Phasmatodea</taxon>
        <taxon>Timematodea</taxon>
        <taxon>Timematoidea</taxon>
        <taxon>Timematidae</taxon>
        <taxon>Timema</taxon>
    </lineage>
</organism>
<gene>
    <name evidence="6" type="ORF">TCMB3V08_LOCUS8092</name>
</gene>
<dbReference type="AlphaFoldDB" id="A0A7R9JAF7"/>
<accession>A0A7R9JAF7</accession>